<dbReference type="PANTHER" id="PTHR10000:SF8">
    <property type="entry name" value="HAD SUPERFAMILY HYDROLASE-LIKE, TYPE 3"/>
    <property type="match status" value="1"/>
</dbReference>
<dbReference type="EMBL" id="UINC01226897">
    <property type="protein sequence ID" value="SVE57576.1"/>
    <property type="molecule type" value="Genomic_DNA"/>
</dbReference>
<dbReference type="Gene3D" id="3.40.50.1000">
    <property type="entry name" value="HAD superfamily/HAD-like"/>
    <property type="match status" value="1"/>
</dbReference>
<dbReference type="GO" id="GO:0016791">
    <property type="term" value="F:phosphatase activity"/>
    <property type="evidence" value="ECO:0007669"/>
    <property type="project" value="TreeGrafter"/>
</dbReference>
<proteinExistence type="predicted"/>
<evidence type="ECO:0008006" key="2">
    <source>
        <dbReference type="Google" id="ProtNLM"/>
    </source>
</evidence>
<reference evidence="1" key="1">
    <citation type="submission" date="2018-05" db="EMBL/GenBank/DDBJ databases">
        <authorList>
            <person name="Lanie J.A."/>
            <person name="Ng W.-L."/>
            <person name="Kazmierczak K.M."/>
            <person name="Andrzejewski T.M."/>
            <person name="Davidsen T.M."/>
            <person name="Wayne K.J."/>
            <person name="Tettelin H."/>
            <person name="Glass J.I."/>
            <person name="Rusch D."/>
            <person name="Podicherti R."/>
            <person name="Tsui H.-C.T."/>
            <person name="Winkler M.E."/>
        </authorList>
    </citation>
    <scope>NUCLEOTIDE SEQUENCE</scope>
</reference>
<organism evidence="1">
    <name type="scientific">marine metagenome</name>
    <dbReference type="NCBI Taxonomy" id="408172"/>
    <lineage>
        <taxon>unclassified sequences</taxon>
        <taxon>metagenomes</taxon>
        <taxon>ecological metagenomes</taxon>
    </lineage>
</organism>
<dbReference type="Gene3D" id="3.30.1240.10">
    <property type="match status" value="1"/>
</dbReference>
<dbReference type="InterPro" id="IPR036412">
    <property type="entry name" value="HAD-like_sf"/>
</dbReference>
<evidence type="ECO:0000313" key="1">
    <source>
        <dbReference type="EMBL" id="SVE57576.1"/>
    </source>
</evidence>
<feature type="non-terminal residue" evidence="1">
    <location>
        <position position="230"/>
    </location>
</feature>
<accession>A0A383EL39</accession>
<feature type="non-terminal residue" evidence="1">
    <location>
        <position position="1"/>
    </location>
</feature>
<dbReference type="GO" id="GO:0000287">
    <property type="term" value="F:magnesium ion binding"/>
    <property type="evidence" value="ECO:0007669"/>
    <property type="project" value="TreeGrafter"/>
</dbReference>
<dbReference type="InterPro" id="IPR023214">
    <property type="entry name" value="HAD_sf"/>
</dbReference>
<sequence>ETLTKMRDVLSPANPKELLYISDLDGTLLTPDSNFSKDALRRLNRLIDLGLKFTIATARNHDSAHPLLRGLNLKLPVILFNGVYLTDFHTGKNFLMSDFITRKIILEIIGTVSTLGMDPFVYTFNEEHRAYYRKASNPGAKAYVDSLDNDTCLQQVQDFSFADTERISGFLLIETRETLGPVYQYLKEKYPEELNCYFAQDLSISGYYWLQCYHQEADKGKMVKKLSRHL</sequence>
<dbReference type="AlphaFoldDB" id="A0A383EL39"/>
<dbReference type="PANTHER" id="PTHR10000">
    <property type="entry name" value="PHOSPHOSERINE PHOSPHATASE"/>
    <property type="match status" value="1"/>
</dbReference>
<name>A0A383EL39_9ZZZZ</name>
<protein>
    <recommendedName>
        <fullName evidence="2">Sucrose phosphatase-like domain-containing protein</fullName>
    </recommendedName>
</protein>
<dbReference type="SUPFAM" id="SSF56784">
    <property type="entry name" value="HAD-like"/>
    <property type="match status" value="1"/>
</dbReference>
<gene>
    <name evidence="1" type="ORF">METZ01_LOCUS510430</name>
</gene>
<dbReference type="Pfam" id="PF08282">
    <property type="entry name" value="Hydrolase_3"/>
    <property type="match status" value="1"/>
</dbReference>
<dbReference type="GO" id="GO:0005829">
    <property type="term" value="C:cytosol"/>
    <property type="evidence" value="ECO:0007669"/>
    <property type="project" value="TreeGrafter"/>
</dbReference>